<dbReference type="Gene3D" id="3.30.450.20">
    <property type="entry name" value="PAS domain"/>
    <property type="match status" value="4"/>
</dbReference>
<evidence type="ECO:0000256" key="1">
    <source>
        <dbReference type="ARBA" id="ARBA00000085"/>
    </source>
</evidence>
<dbReference type="InterPro" id="IPR000014">
    <property type="entry name" value="PAS"/>
</dbReference>
<protein>
    <recommendedName>
        <fullName evidence="2">histidine kinase</fullName>
        <ecNumber evidence="2">2.7.13.3</ecNumber>
    </recommendedName>
</protein>
<name>A0A8T8K3U3_9EURY</name>
<dbReference type="GO" id="GO:0004673">
    <property type="term" value="F:protein histidine kinase activity"/>
    <property type="evidence" value="ECO:0007669"/>
    <property type="project" value="UniProtKB-EC"/>
</dbReference>
<dbReference type="Proteomes" id="UP000681041">
    <property type="component" value="Chromosome"/>
</dbReference>
<dbReference type="OrthoDB" id="8127at2157"/>
<evidence type="ECO:0000256" key="8">
    <source>
        <dbReference type="ARBA" id="ARBA00023026"/>
    </source>
</evidence>
<dbReference type="InterPro" id="IPR003018">
    <property type="entry name" value="GAF"/>
</dbReference>
<feature type="domain" description="Histidine kinase" evidence="10">
    <location>
        <begin position="905"/>
        <end position="1097"/>
    </location>
</feature>
<feature type="transmembrane region" description="Helical" evidence="9">
    <location>
        <begin position="178"/>
        <end position="200"/>
    </location>
</feature>
<dbReference type="KEGG" id="meme:HYG87_01800"/>
<dbReference type="SUPFAM" id="SSF55874">
    <property type="entry name" value="ATPase domain of HSP90 chaperone/DNA topoisomerase II/histidine kinase"/>
    <property type="match status" value="1"/>
</dbReference>
<evidence type="ECO:0000256" key="2">
    <source>
        <dbReference type="ARBA" id="ARBA00012438"/>
    </source>
</evidence>
<dbReference type="PANTHER" id="PTHR41523">
    <property type="entry name" value="TWO-COMPONENT SYSTEM SENSOR PROTEIN"/>
    <property type="match status" value="1"/>
</dbReference>
<keyword evidence="4" id="KW-0808">Transferase</keyword>
<evidence type="ECO:0000256" key="9">
    <source>
        <dbReference type="SAM" id="Phobius"/>
    </source>
</evidence>
<feature type="domain" description="PAS" evidence="11">
    <location>
        <begin position="594"/>
        <end position="674"/>
    </location>
</feature>
<dbReference type="PANTHER" id="PTHR41523:SF8">
    <property type="entry name" value="ETHYLENE RESPONSE SENSOR PROTEIN"/>
    <property type="match status" value="1"/>
</dbReference>
<keyword evidence="7" id="KW-0067">ATP-binding</keyword>
<dbReference type="InterPro" id="IPR003594">
    <property type="entry name" value="HATPase_dom"/>
</dbReference>
<feature type="domain" description="PAC" evidence="12">
    <location>
        <begin position="665"/>
        <end position="717"/>
    </location>
</feature>
<dbReference type="Pfam" id="PF07568">
    <property type="entry name" value="HisKA_2"/>
    <property type="match status" value="1"/>
</dbReference>
<accession>A0A8T8K3U3</accession>
<evidence type="ECO:0000256" key="7">
    <source>
        <dbReference type="ARBA" id="ARBA00022840"/>
    </source>
</evidence>
<evidence type="ECO:0000313" key="13">
    <source>
        <dbReference type="EMBL" id="QUH22589.1"/>
    </source>
</evidence>
<dbReference type="Pfam" id="PF08448">
    <property type="entry name" value="PAS_4"/>
    <property type="match status" value="1"/>
</dbReference>
<dbReference type="Pfam" id="PF02518">
    <property type="entry name" value="HATPase_c"/>
    <property type="match status" value="1"/>
</dbReference>
<comment type="catalytic activity">
    <reaction evidence="1">
        <text>ATP + protein L-histidine = ADP + protein N-phospho-L-histidine.</text>
        <dbReference type="EC" id="2.7.13.3"/>
    </reaction>
</comment>
<dbReference type="InterPro" id="IPR031621">
    <property type="entry name" value="HisKA_7TM"/>
</dbReference>
<dbReference type="PROSITE" id="PS50113">
    <property type="entry name" value="PAC"/>
    <property type="match status" value="1"/>
</dbReference>
<evidence type="ECO:0000259" key="12">
    <source>
        <dbReference type="PROSITE" id="PS50113"/>
    </source>
</evidence>
<feature type="transmembrane region" description="Helical" evidence="9">
    <location>
        <begin position="212"/>
        <end position="230"/>
    </location>
</feature>
<dbReference type="RefSeq" id="WP_211533533.1">
    <property type="nucleotide sequence ID" value="NZ_CP058560.1"/>
</dbReference>
<keyword evidence="5" id="KW-0547">Nucleotide-binding</keyword>
<feature type="transmembrane region" description="Helical" evidence="9">
    <location>
        <begin position="37"/>
        <end position="58"/>
    </location>
</feature>
<dbReference type="SUPFAM" id="SSF55781">
    <property type="entry name" value="GAF domain-like"/>
    <property type="match status" value="1"/>
</dbReference>
<dbReference type="EC" id="2.7.13.3" evidence="2"/>
<dbReference type="GeneID" id="64819458"/>
<dbReference type="InterPro" id="IPR035965">
    <property type="entry name" value="PAS-like_dom_sf"/>
</dbReference>
<keyword evidence="9" id="KW-1133">Transmembrane helix</keyword>
<dbReference type="PROSITE" id="PS50112">
    <property type="entry name" value="PAS"/>
    <property type="match status" value="3"/>
</dbReference>
<organism evidence="13 14">
    <name type="scientific">Methanobacterium alkalithermotolerans</name>
    <dbReference type="NCBI Taxonomy" id="2731220"/>
    <lineage>
        <taxon>Archaea</taxon>
        <taxon>Methanobacteriati</taxon>
        <taxon>Methanobacteriota</taxon>
        <taxon>Methanomada group</taxon>
        <taxon>Methanobacteria</taxon>
        <taxon>Methanobacteriales</taxon>
        <taxon>Methanobacteriaceae</taxon>
        <taxon>Methanobacterium</taxon>
    </lineage>
</organism>
<feature type="domain" description="PAS" evidence="11">
    <location>
        <begin position="469"/>
        <end position="531"/>
    </location>
</feature>
<keyword evidence="8" id="KW-0843">Virulence</keyword>
<dbReference type="SMART" id="SM00091">
    <property type="entry name" value="PAS"/>
    <property type="match status" value="3"/>
</dbReference>
<evidence type="ECO:0000259" key="10">
    <source>
        <dbReference type="PROSITE" id="PS50109"/>
    </source>
</evidence>
<dbReference type="SMART" id="SM00065">
    <property type="entry name" value="GAF"/>
    <property type="match status" value="1"/>
</dbReference>
<proteinExistence type="predicted"/>
<feature type="transmembrane region" description="Helical" evidence="9">
    <location>
        <begin position="138"/>
        <end position="166"/>
    </location>
</feature>
<keyword evidence="6" id="KW-0418">Kinase</keyword>
<dbReference type="Pfam" id="PF13426">
    <property type="entry name" value="PAS_9"/>
    <property type="match status" value="1"/>
</dbReference>
<dbReference type="AlphaFoldDB" id="A0A8T8K3U3"/>
<reference evidence="13" key="1">
    <citation type="submission" date="2020-07" db="EMBL/GenBank/DDBJ databases">
        <title>Methanobacterium. sp. MethCan genome.</title>
        <authorList>
            <person name="Postec A."/>
            <person name="Quemeneur M."/>
        </authorList>
    </citation>
    <scope>NUCLEOTIDE SEQUENCE</scope>
    <source>
        <strain evidence="13">MethCAN</strain>
    </source>
</reference>
<evidence type="ECO:0000256" key="3">
    <source>
        <dbReference type="ARBA" id="ARBA00022553"/>
    </source>
</evidence>
<dbReference type="InterPro" id="IPR036890">
    <property type="entry name" value="HATPase_C_sf"/>
</dbReference>
<evidence type="ECO:0000256" key="5">
    <source>
        <dbReference type="ARBA" id="ARBA00022741"/>
    </source>
</evidence>
<dbReference type="Gene3D" id="3.30.565.10">
    <property type="entry name" value="Histidine kinase-like ATPase, C-terminal domain"/>
    <property type="match status" value="1"/>
</dbReference>
<dbReference type="Pfam" id="PF01590">
    <property type="entry name" value="GAF"/>
    <property type="match status" value="1"/>
</dbReference>
<sequence>MDIPYSALGNILLLFALGTLSLAFYSFRRPLSRFHTYFICLNVGLFLWCLASGMELLSSNPATKISWMQATYLGATNVAVFWFLFVMSFTKYDHYFKPSKVVLLLIIPLFVIIMAFTNSQHGLLWPSITPVSDTPGSLLIYDLGPVFFLNVIYGYSLLLLGTFILVRSLREVDENKRKLIYILILSGLLPLIFSIIFALGLSPIPGLDITPFGLILGVVLLFLGVFRYNLLDIHQIAQKMLLHSSKSGVLIFNTKDELVEVNPAAALLGLKENLLDKTADEVLKEIPSLKSYYYGAAGDDEIFLEKEDLWLHLELREIRDYKDTLVGRLLKFSDISSSKKIEDALKLSEHKSRAILEAIPDMMFIIKRDGTFVDYKAHQDDHLALDPEEIVGSNLSDLGMAPKTLDMALAKIKKSLDEDSKEEFEYELEIADEINYYEARLIKLNEEEVLAIIRDMSEFKEIQKSLLESESLYRTIFDNAGVPTAIFNKEGYFTLTNQKMGEFLACSREDLENKRKWMEFVHPQDLPRMMEYHKIRQRDPKKAPNTYETRFIDWEGEVHLSQITVDHIPFLEEYVVSVIDITPLKEAQRKLEESERKYREIFENVQDVFYQADNDGRILDISPSIHRYSGYHREELIGKKIELLYHKREDRNKLLDLLKAQGEVSDYEAVLKNKAQEKVYVSINAHLLKNSKGEVIGVEGTLRDISERKRIENEINYRLELENLLMEISKNFINISPEKADDAIDEALQKIGEFMQVDRSYLFQISESGDSLNNTHEWCAPGIEPQIDTQQNVKMDDLKWITDILHEKGQVQIKSVEKLPLQAQNEKDYLKNQDIKSMTAVVLKLHGEIQGMVGFDSVKKEREWSKENIDLLVMLGEIFTNLLEKREAEKTMEKSLHEKEVLLREIHHRVKNNMQIISSLLNLQLNYETEDKTRQVLQESQGRIKSMSMVHEKLYQSTSLSEIKFGSYLQQLVDDLFFSYGVNQLEIKPVLDIKDIPFNIDTAIPLGLIVNELVTNSLKYAFPGSKKGEIKISFKQINGEFELKVSDDGVGLGNVDVEHTKTLGMKLVRSLSDQLDAKWELDREKGTSFTFHFKEMEYMDRR</sequence>
<dbReference type="Pfam" id="PF16927">
    <property type="entry name" value="HisKA_7TM"/>
    <property type="match status" value="1"/>
</dbReference>
<dbReference type="EMBL" id="CP058560">
    <property type="protein sequence ID" value="QUH22589.1"/>
    <property type="molecule type" value="Genomic_DNA"/>
</dbReference>
<keyword evidence="9" id="KW-0812">Transmembrane</keyword>
<keyword evidence="14" id="KW-1185">Reference proteome</keyword>
<dbReference type="InterPro" id="IPR011495">
    <property type="entry name" value="Sig_transdc_His_kin_sub2_dim/P"/>
</dbReference>
<dbReference type="GO" id="GO:0005524">
    <property type="term" value="F:ATP binding"/>
    <property type="evidence" value="ECO:0007669"/>
    <property type="project" value="UniProtKB-KW"/>
</dbReference>
<feature type="transmembrane region" description="Helical" evidence="9">
    <location>
        <begin position="6"/>
        <end position="25"/>
    </location>
</feature>
<dbReference type="SUPFAM" id="SSF55785">
    <property type="entry name" value="PYP-like sensor domain (PAS domain)"/>
    <property type="match status" value="3"/>
</dbReference>
<dbReference type="NCBIfam" id="TIGR00229">
    <property type="entry name" value="sensory_box"/>
    <property type="match status" value="3"/>
</dbReference>
<feature type="transmembrane region" description="Helical" evidence="9">
    <location>
        <begin position="70"/>
        <end position="89"/>
    </location>
</feature>
<feature type="transmembrane region" description="Helical" evidence="9">
    <location>
        <begin position="101"/>
        <end position="118"/>
    </location>
</feature>
<dbReference type="InterPro" id="IPR029016">
    <property type="entry name" value="GAF-like_dom_sf"/>
</dbReference>
<evidence type="ECO:0000259" key="11">
    <source>
        <dbReference type="PROSITE" id="PS50112"/>
    </source>
</evidence>
<dbReference type="InterPro" id="IPR005467">
    <property type="entry name" value="His_kinase_dom"/>
</dbReference>
<evidence type="ECO:0000313" key="14">
    <source>
        <dbReference type="Proteomes" id="UP000681041"/>
    </source>
</evidence>
<dbReference type="InterPro" id="IPR000700">
    <property type="entry name" value="PAS-assoc_C"/>
</dbReference>
<dbReference type="Gene3D" id="3.30.450.40">
    <property type="match status" value="1"/>
</dbReference>
<evidence type="ECO:0000256" key="4">
    <source>
        <dbReference type="ARBA" id="ARBA00022679"/>
    </source>
</evidence>
<feature type="domain" description="PAS" evidence="11">
    <location>
        <begin position="348"/>
        <end position="419"/>
    </location>
</feature>
<evidence type="ECO:0000256" key="6">
    <source>
        <dbReference type="ARBA" id="ARBA00022777"/>
    </source>
</evidence>
<dbReference type="InterPro" id="IPR013656">
    <property type="entry name" value="PAS_4"/>
</dbReference>
<keyword evidence="3" id="KW-0597">Phosphoprotein</keyword>
<dbReference type="CDD" id="cd00130">
    <property type="entry name" value="PAS"/>
    <property type="match status" value="2"/>
</dbReference>
<dbReference type="PROSITE" id="PS50109">
    <property type="entry name" value="HIS_KIN"/>
    <property type="match status" value="1"/>
</dbReference>
<gene>
    <name evidence="13" type="ORF">HYG87_01800</name>
</gene>
<keyword evidence="9" id="KW-0472">Membrane</keyword>
<dbReference type="SMART" id="SM00387">
    <property type="entry name" value="HATPase_c"/>
    <property type="match status" value="1"/>
</dbReference>